<gene>
    <name evidence="2" type="ORF">PHAMO_80165</name>
</gene>
<evidence type="ECO:0000313" key="3">
    <source>
        <dbReference type="Proteomes" id="UP000004169"/>
    </source>
</evidence>
<dbReference type="InterPro" id="IPR003959">
    <property type="entry name" value="ATPase_AAA_core"/>
</dbReference>
<keyword evidence="3" id="KW-1185">Reference proteome</keyword>
<dbReference type="SUPFAM" id="SSF52540">
    <property type="entry name" value="P-loop containing nucleoside triphosphate hydrolases"/>
    <property type="match status" value="1"/>
</dbReference>
<dbReference type="Proteomes" id="UP000004169">
    <property type="component" value="Unassembled WGS sequence"/>
</dbReference>
<dbReference type="Gene3D" id="3.40.50.300">
    <property type="entry name" value="P-loop containing nucleotide triphosphate hydrolases"/>
    <property type="match status" value="1"/>
</dbReference>
<feature type="domain" description="ATPase AAA-type core" evidence="1">
    <location>
        <begin position="78"/>
        <end position="183"/>
    </location>
</feature>
<comment type="caution">
    <text evidence="2">The sequence shown here is derived from an EMBL/GenBank/DDBJ whole genome shotgun (WGS) entry which is preliminary data.</text>
</comment>
<dbReference type="InterPro" id="IPR027417">
    <property type="entry name" value="P-loop_NTPase"/>
</dbReference>
<dbReference type="STRING" id="1150626.PHAMO_80165"/>
<evidence type="ECO:0000313" key="2">
    <source>
        <dbReference type="EMBL" id="CCG43374.1"/>
    </source>
</evidence>
<proteinExistence type="predicted"/>
<evidence type="ECO:0000259" key="1">
    <source>
        <dbReference type="Pfam" id="PF00004"/>
    </source>
</evidence>
<dbReference type="EMBL" id="CAHP01000060">
    <property type="protein sequence ID" value="CCG43374.1"/>
    <property type="molecule type" value="Genomic_DNA"/>
</dbReference>
<accession>H8FYD6</accession>
<protein>
    <recommendedName>
        <fullName evidence="1">ATPase AAA-type core domain-containing protein</fullName>
    </recommendedName>
</protein>
<dbReference type="eggNOG" id="ENOG502ZTD5">
    <property type="taxonomic scope" value="Bacteria"/>
</dbReference>
<dbReference type="OrthoDB" id="5037894at2"/>
<dbReference type="GO" id="GO:0016887">
    <property type="term" value="F:ATP hydrolysis activity"/>
    <property type="evidence" value="ECO:0007669"/>
    <property type="project" value="InterPro"/>
</dbReference>
<reference evidence="2 3" key="1">
    <citation type="journal article" date="2012" name="J. Bacteriol.">
        <title>Draft Genome Sequence of the Purple Photosynthetic Bacterium Phaeospirillum molischianum DSM120, a Particularly Versatile Bacterium.</title>
        <authorList>
            <person name="Duquesne K."/>
            <person name="Prima V."/>
            <person name="Ji B."/>
            <person name="Rouy Z."/>
            <person name="Medigue C."/>
            <person name="Talla E."/>
            <person name="Sturgis J.N."/>
        </authorList>
    </citation>
    <scope>NUCLEOTIDE SEQUENCE [LARGE SCALE GENOMIC DNA]</scope>
    <source>
        <strain evidence="3">DSM120</strain>
    </source>
</reference>
<name>H8FYD6_MAGML</name>
<organism evidence="2 3">
    <name type="scientific">Magnetospirillum molischianum DSM 120</name>
    <dbReference type="NCBI Taxonomy" id="1150626"/>
    <lineage>
        <taxon>Bacteria</taxon>
        <taxon>Pseudomonadati</taxon>
        <taxon>Pseudomonadota</taxon>
        <taxon>Alphaproteobacteria</taxon>
        <taxon>Rhodospirillales</taxon>
        <taxon>Rhodospirillaceae</taxon>
        <taxon>Magnetospirillum</taxon>
    </lineage>
</organism>
<dbReference type="AlphaFoldDB" id="H8FYD6"/>
<dbReference type="Pfam" id="PF00004">
    <property type="entry name" value="AAA"/>
    <property type="match status" value="1"/>
</dbReference>
<dbReference type="RefSeq" id="WP_002731472.1">
    <property type="nucleotide sequence ID" value="NZ_CAHP01000060.1"/>
</dbReference>
<sequence>MGHIYMRRGNEFTPADPGAVNMHDTLPPGTYTILASQAGLYLEKVDDFELPGKLYGDVNKNAERILNTFLDRPTTTGVLLSGQKGSGKTMLTKRISQKALIEHGIITILINQPLAGEGFNAFLQNISQPAVVIFDEFEKVYDRDEQQRLLTIFDGVYGSKKLFLLTCNDRYRVDSYMHNRPGRIYYSLDFAGLSQDFIAEYCADNLLEPANARGVQTVAGFFGEFTFDMLKALIEEMNRYGETATEAMRLLNMKPHSDTDGTYEISVMRDDKPVVHRGINDKEVERSPLSLEDWIVHIYAFNSKDPKRPEDGIVEDERYRLDQSKLVSVDPVNGVFVFGTDRPDTTVVFKRKFRTIAGFNYDAF</sequence>
<dbReference type="GO" id="GO:0005524">
    <property type="term" value="F:ATP binding"/>
    <property type="evidence" value="ECO:0007669"/>
    <property type="project" value="InterPro"/>
</dbReference>